<dbReference type="Proteomes" id="UP000186607">
    <property type="component" value="Unassembled WGS sequence"/>
</dbReference>
<evidence type="ECO:0000256" key="3">
    <source>
        <dbReference type="ARBA" id="ARBA00022692"/>
    </source>
</evidence>
<accession>A0A1U7P4C1</accession>
<keyword evidence="5" id="KW-0472">Membrane</keyword>
<gene>
    <name evidence="6" type="ORF">BOO71_0000994</name>
</gene>
<dbReference type="PIRSF" id="PIRSF006324">
    <property type="entry name" value="LeuE"/>
    <property type="match status" value="1"/>
</dbReference>
<reference evidence="6 7" key="1">
    <citation type="submission" date="2017-01" db="EMBL/GenBank/DDBJ databases">
        <title>Genome Analysis of Deinococcus marmoris KOPRI26562.</title>
        <authorList>
            <person name="Kim J.H."/>
            <person name="Oh H.-M."/>
        </authorList>
    </citation>
    <scope>NUCLEOTIDE SEQUENCE [LARGE SCALE GENOMIC DNA]</scope>
    <source>
        <strain evidence="6 7">KOPRI26562</strain>
    </source>
</reference>
<protein>
    <submittedName>
        <fullName evidence="6">RhtB family transporter</fullName>
    </submittedName>
</protein>
<comment type="subcellular location">
    <subcellularLocation>
        <location evidence="1">Cell membrane</location>
        <topology evidence="1">Multi-pass membrane protein</topology>
    </subcellularLocation>
</comment>
<organism evidence="6 7">
    <name type="scientific">Deinococcus marmoris</name>
    <dbReference type="NCBI Taxonomy" id="249408"/>
    <lineage>
        <taxon>Bacteria</taxon>
        <taxon>Thermotogati</taxon>
        <taxon>Deinococcota</taxon>
        <taxon>Deinococci</taxon>
        <taxon>Deinococcales</taxon>
        <taxon>Deinococcaceae</taxon>
        <taxon>Deinococcus</taxon>
    </lineage>
</organism>
<dbReference type="RefSeq" id="WP_075830265.1">
    <property type="nucleotide sequence ID" value="NZ_MSTI01000014.1"/>
</dbReference>
<sequence length="248" mass="25681">MPDLATLGLFALATLAILLVPGPTVLYVVTCSLKRGWRTGLVSVLGVETGSLFHVLCATLGLSALLVSSATLFGVVKGLGAAYLISLGVRTLLDRGSGSIGAQHGAAPSPTWRQVFWQGALIDALNPKTALFFLAFLPQFVRPGHGAVAAQTLVLGLTFLGLAALNDGAYALLAGRLGRVLGDDPVFARRWRHAASGMYLTLGVGAAVGMPGEWATHGLTTILPPVLMSEPLDPLLISGFVSCAPSTR</sequence>
<dbReference type="PANTHER" id="PTHR30086">
    <property type="entry name" value="ARGININE EXPORTER PROTEIN ARGO"/>
    <property type="match status" value="1"/>
</dbReference>
<keyword evidence="2" id="KW-1003">Cell membrane</keyword>
<comment type="caution">
    <text evidence="6">The sequence shown here is derived from an EMBL/GenBank/DDBJ whole genome shotgun (WGS) entry which is preliminary data.</text>
</comment>
<keyword evidence="7" id="KW-1185">Reference proteome</keyword>
<dbReference type="AlphaFoldDB" id="A0A1U7P4C1"/>
<keyword evidence="4" id="KW-1133">Transmembrane helix</keyword>
<dbReference type="Pfam" id="PF01810">
    <property type="entry name" value="LysE"/>
    <property type="match status" value="1"/>
</dbReference>
<dbReference type="PANTHER" id="PTHR30086:SF20">
    <property type="entry name" value="ARGININE EXPORTER PROTEIN ARGO-RELATED"/>
    <property type="match status" value="1"/>
</dbReference>
<evidence type="ECO:0000256" key="5">
    <source>
        <dbReference type="ARBA" id="ARBA00023136"/>
    </source>
</evidence>
<evidence type="ECO:0000256" key="1">
    <source>
        <dbReference type="ARBA" id="ARBA00004651"/>
    </source>
</evidence>
<proteinExistence type="predicted"/>
<name>A0A1U7P4C1_9DEIO</name>
<dbReference type="GO" id="GO:0005886">
    <property type="term" value="C:plasma membrane"/>
    <property type="evidence" value="ECO:0007669"/>
    <property type="project" value="UniProtKB-SubCell"/>
</dbReference>
<dbReference type="EMBL" id="MSTI01000014">
    <property type="protein sequence ID" value="OLV20012.1"/>
    <property type="molecule type" value="Genomic_DNA"/>
</dbReference>
<dbReference type="OrthoDB" id="9784202at2"/>
<evidence type="ECO:0000313" key="7">
    <source>
        <dbReference type="Proteomes" id="UP000186607"/>
    </source>
</evidence>
<evidence type="ECO:0000313" key="6">
    <source>
        <dbReference type="EMBL" id="OLV20012.1"/>
    </source>
</evidence>
<evidence type="ECO:0000256" key="2">
    <source>
        <dbReference type="ARBA" id="ARBA00022475"/>
    </source>
</evidence>
<dbReference type="GO" id="GO:0015171">
    <property type="term" value="F:amino acid transmembrane transporter activity"/>
    <property type="evidence" value="ECO:0007669"/>
    <property type="project" value="TreeGrafter"/>
</dbReference>
<keyword evidence="3" id="KW-0812">Transmembrane</keyword>
<dbReference type="InterPro" id="IPR001123">
    <property type="entry name" value="LeuE-type"/>
</dbReference>
<evidence type="ECO:0000256" key="4">
    <source>
        <dbReference type="ARBA" id="ARBA00022989"/>
    </source>
</evidence>